<dbReference type="EMBL" id="MEYS01000002">
    <property type="protein sequence ID" value="OGD34027.1"/>
    <property type="molecule type" value="Genomic_DNA"/>
</dbReference>
<dbReference type="AlphaFoldDB" id="A0A1F5BTS0"/>
<comment type="caution">
    <text evidence="1">The sequence shown here is derived from an EMBL/GenBank/DDBJ whole genome shotgun (WGS) entry which is preliminary data.</text>
</comment>
<proteinExistence type="predicted"/>
<reference evidence="1 2" key="1">
    <citation type="journal article" date="2016" name="Nat. Commun.">
        <title>Thousands of microbial genomes shed light on interconnected biogeochemical processes in an aquifer system.</title>
        <authorList>
            <person name="Anantharaman K."/>
            <person name="Brown C.T."/>
            <person name="Hug L.A."/>
            <person name="Sharon I."/>
            <person name="Castelle C.J."/>
            <person name="Probst A.J."/>
            <person name="Thomas B.C."/>
            <person name="Singh A."/>
            <person name="Wilkins M.J."/>
            <person name="Karaoz U."/>
            <person name="Brodie E.L."/>
            <person name="Williams K.H."/>
            <person name="Hubbard S.S."/>
            <person name="Banfield J.F."/>
        </authorList>
    </citation>
    <scope>NUCLEOTIDE SEQUENCE [LARGE SCALE GENOMIC DNA]</scope>
</reference>
<name>A0A1F5BTS0_9BACT</name>
<dbReference type="Proteomes" id="UP000176650">
    <property type="component" value="Unassembled WGS sequence"/>
</dbReference>
<evidence type="ECO:0000313" key="2">
    <source>
        <dbReference type="Proteomes" id="UP000176650"/>
    </source>
</evidence>
<accession>A0A1F5BTS0</accession>
<evidence type="ECO:0000313" key="1">
    <source>
        <dbReference type="EMBL" id="OGD34027.1"/>
    </source>
</evidence>
<sequence>MPICRQLKTELDAIRALATEFDAAFDHVKETGDMAEAKALKARIEEKMASLKEKLWPFESLSKKEMQEQYESQMALCRERGLLQTLSGKQEGIKDERGNEYLPPAFEEVLAALKTEAVYRETIETFEKPLVLITPFALPPQTMVDAYGKQIGEHFVEKTTKGDRRIPDRNKTRLLGVDREPLELRVDGRNVFFSDSLENPTYYFPQWNKDAERVKATGGMTKQEAITRLNGWAITIVEDISLAPEKGQGKTKRKEITIKGAAKTIERKQVEGGLDVAQQYALLQQHNEEGLTPEEYIFFAMLHLRQSNSVLDDDRETAYYCRLLGVATASGAVPYAYWNRDYRQAFLGGYDLGGRGGYYGVRSGVRVHPVKKA</sequence>
<protein>
    <submittedName>
        <fullName evidence="1">Uncharacterized protein</fullName>
    </submittedName>
</protein>
<dbReference type="STRING" id="1797298.A2988_00900"/>
<organism evidence="1 2">
    <name type="scientific">Candidatus Azambacteria bacterium RIFCSPLOWO2_01_FULL_46_25</name>
    <dbReference type="NCBI Taxonomy" id="1797298"/>
    <lineage>
        <taxon>Bacteria</taxon>
        <taxon>Candidatus Azamiibacteriota</taxon>
    </lineage>
</organism>
<gene>
    <name evidence="1" type="ORF">A2988_00900</name>
</gene>